<dbReference type="Proteomes" id="UP000019737">
    <property type="component" value="Segment"/>
</dbReference>
<dbReference type="OrthoDB" id="36403at10239"/>
<dbReference type="GeneID" id="19527205"/>
<sequence length="66" mass="7516">MQYRCVGKIHGETSEDGLLVFMCSRLSCTKGIRRAFVLHYFDPETGLLKHTSQPYRNPLKGKDNGN</sequence>
<name>X2KSL2_9CAUD</name>
<proteinExistence type="predicted"/>
<evidence type="ECO:0000313" key="1">
    <source>
        <dbReference type="EMBL" id="AHN84036.1"/>
    </source>
</evidence>
<dbReference type="EMBL" id="KJ194582">
    <property type="protein sequence ID" value="AHN84036.1"/>
    <property type="molecule type" value="Genomic_DNA"/>
</dbReference>
<dbReference type="RefSeq" id="YP_009035920.1">
    <property type="nucleotide sequence ID" value="NC_024209.1"/>
</dbReference>
<dbReference type="KEGG" id="vg:19527205"/>
<organism evidence="1 2">
    <name type="scientific">Mycobacterium phage Hawkeye</name>
    <dbReference type="NCBI Taxonomy" id="1458711"/>
    <lineage>
        <taxon>Viruses</taxon>
        <taxon>Duplodnaviria</taxon>
        <taxon>Heunggongvirae</taxon>
        <taxon>Uroviricota</taxon>
        <taxon>Caudoviricetes</taxon>
        <taxon>Dclasvirinae</taxon>
        <taxon>Hawkeyevirus</taxon>
        <taxon>Hawkeyevirus hawkeye</taxon>
    </lineage>
</organism>
<accession>X2KSL2</accession>
<gene>
    <name evidence="1" type="primary">25</name>
    <name evidence="1" type="ORF">PBI_HAWKEYE_25</name>
</gene>
<reference evidence="1 2" key="1">
    <citation type="submission" date="2014-01" db="EMBL/GenBank/DDBJ databases">
        <authorList>
            <person name="Schneider V.M."/>
            <person name="Bowman C.A."/>
            <person name="Russell D.A."/>
            <person name="Pope W.H."/>
            <person name="Jacobs-Sera D."/>
            <person name="Hendrix R.W."/>
            <person name="Hatfull G.F."/>
        </authorList>
    </citation>
    <scope>NUCLEOTIDE SEQUENCE [LARGE SCALE GENOMIC DNA]</scope>
</reference>
<evidence type="ECO:0000313" key="2">
    <source>
        <dbReference type="Proteomes" id="UP000019737"/>
    </source>
</evidence>
<keyword evidence="2" id="KW-1185">Reference proteome</keyword>
<protein>
    <submittedName>
        <fullName evidence="1">Uncharacterized protein</fullName>
    </submittedName>
</protein>